<accession>A0A0J6WY53</accession>
<keyword evidence="2" id="KW-1185">Reference proteome</keyword>
<dbReference type="EMBL" id="LEKT01000008">
    <property type="protein sequence ID" value="KMO87168.1"/>
    <property type="molecule type" value="Genomic_DNA"/>
</dbReference>
<comment type="caution">
    <text evidence="1">The sequence shown here is derived from an EMBL/GenBank/DDBJ whole genome shotgun (WGS) entry which is preliminary data.</text>
</comment>
<sequence>MANLKVKVVDADGNVLSGVAVTAGAISGTTGTDGIATLTGLTSGTAVAITTVLDGYTNGTGNATPVDASVVEADITMTADTSAEVKTAAATIVATVAESEWTTLKAKIQAKINSTHSWTKAMWIAILALSEAGVSWAKSYAETNA</sequence>
<dbReference type="AlphaFoldDB" id="A0A0J6WY53"/>
<evidence type="ECO:0000313" key="1">
    <source>
        <dbReference type="EMBL" id="KMO87168.1"/>
    </source>
</evidence>
<proteinExistence type="predicted"/>
<protein>
    <submittedName>
        <fullName evidence="1">Uncharacterized protein</fullName>
    </submittedName>
</protein>
<dbReference type="Proteomes" id="UP000036503">
    <property type="component" value="Unassembled WGS sequence"/>
</dbReference>
<gene>
    <name evidence="1" type="ORF">AB840_03800</name>
</gene>
<organism evidence="1 2">
    <name type="scientific">Megasphaera cerevisiae DSM 20462</name>
    <dbReference type="NCBI Taxonomy" id="1122219"/>
    <lineage>
        <taxon>Bacteria</taxon>
        <taxon>Bacillati</taxon>
        <taxon>Bacillota</taxon>
        <taxon>Negativicutes</taxon>
        <taxon>Veillonellales</taxon>
        <taxon>Veillonellaceae</taxon>
        <taxon>Megasphaera</taxon>
    </lineage>
</organism>
<dbReference type="PATRIC" id="fig|1122219.3.peg.3056"/>
<dbReference type="RefSeq" id="WP_048513509.1">
    <property type="nucleotide sequence ID" value="NZ_FUXD01000008.1"/>
</dbReference>
<evidence type="ECO:0000313" key="2">
    <source>
        <dbReference type="Proteomes" id="UP000036503"/>
    </source>
</evidence>
<dbReference type="InParanoid" id="A0A0J6WY53"/>
<reference evidence="1 2" key="1">
    <citation type="submission" date="2015-06" db="EMBL/GenBank/DDBJ databases">
        <title>Draft genome sequence of beer spoilage bacterium Megasphaera cerevisiae type strain 20462.</title>
        <authorList>
            <person name="Kutumbaka K."/>
            <person name="Pasmowitz J."/>
            <person name="Mategko J."/>
            <person name="Reyes D."/>
            <person name="Friedrich A."/>
            <person name="Han S."/>
            <person name="Martens-Habbena W."/>
            <person name="Neal-McKinney J."/>
            <person name="Janagama H.K."/>
            <person name="Nadala C."/>
            <person name="Samadpour M."/>
        </authorList>
    </citation>
    <scope>NUCLEOTIDE SEQUENCE [LARGE SCALE GENOMIC DNA]</scope>
    <source>
        <strain evidence="1 2">DSM 20462</strain>
    </source>
</reference>
<name>A0A0J6WY53_9FIRM</name>